<evidence type="ECO:0000256" key="3">
    <source>
        <dbReference type="ARBA" id="ARBA00022723"/>
    </source>
</evidence>
<dbReference type="InterPro" id="IPR002401">
    <property type="entry name" value="Cyt_P450_E_grp-I"/>
</dbReference>
<dbReference type="STRING" id="692275.N1QFV5"/>
<dbReference type="GO" id="GO:0004497">
    <property type="term" value="F:monooxygenase activity"/>
    <property type="evidence" value="ECO:0007669"/>
    <property type="project" value="UniProtKB-KW"/>
</dbReference>
<dbReference type="GO" id="GO:0016705">
    <property type="term" value="F:oxidoreductase activity, acting on paired donors, with incorporation or reduction of molecular oxygen"/>
    <property type="evidence" value="ECO:0007669"/>
    <property type="project" value="InterPro"/>
</dbReference>
<name>N1QFV5_SPHMS</name>
<dbReference type="PRINTS" id="PR00385">
    <property type="entry name" value="P450"/>
</dbReference>
<dbReference type="InterPro" id="IPR017972">
    <property type="entry name" value="Cyt_P450_CS"/>
</dbReference>
<dbReference type="Pfam" id="PF00067">
    <property type="entry name" value="p450"/>
    <property type="match status" value="1"/>
</dbReference>
<dbReference type="AlphaFoldDB" id="N1QFV5"/>
<dbReference type="SUPFAM" id="SSF48264">
    <property type="entry name" value="Cytochrome P450"/>
    <property type="match status" value="1"/>
</dbReference>
<keyword evidence="7" id="KW-0472">Membrane</keyword>
<proteinExistence type="inferred from homology"/>
<dbReference type="PANTHER" id="PTHR24305">
    <property type="entry name" value="CYTOCHROME P450"/>
    <property type="match status" value="1"/>
</dbReference>
<gene>
    <name evidence="8" type="ORF">SEPMUDRAFT_142360</name>
</gene>
<accession>N1QFV5</accession>
<dbReference type="GO" id="GO:0005506">
    <property type="term" value="F:iron ion binding"/>
    <property type="evidence" value="ECO:0007669"/>
    <property type="project" value="InterPro"/>
</dbReference>
<dbReference type="EMBL" id="KB456265">
    <property type="protein sequence ID" value="EMF12198.1"/>
    <property type="molecule type" value="Genomic_DNA"/>
</dbReference>
<dbReference type="PRINTS" id="PR00463">
    <property type="entry name" value="EP450I"/>
</dbReference>
<feature type="binding site" description="axial binding residue" evidence="5">
    <location>
        <position position="519"/>
    </location>
    <ligand>
        <name>heme</name>
        <dbReference type="ChEBI" id="CHEBI:30413"/>
    </ligand>
    <ligandPart>
        <name>Fe</name>
        <dbReference type="ChEBI" id="CHEBI:18248"/>
    </ligandPart>
</feature>
<keyword evidence="6" id="KW-0560">Oxidoreductase</keyword>
<evidence type="ECO:0000256" key="7">
    <source>
        <dbReference type="SAM" id="Phobius"/>
    </source>
</evidence>
<dbReference type="PANTHER" id="PTHR24305:SF166">
    <property type="entry name" value="CYTOCHROME P450 12A4, MITOCHONDRIAL-RELATED"/>
    <property type="match status" value="1"/>
</dbReference>
<dbReference type="GeneID" id="27900134"/>
<dbReference type="HOGENOM" id="CLU_001570_25_2_1"/>
<dbReference type="GO" id="GO:0020037">
    <property type="term" value="F:heme binding"/>
    <property type="evidence" value="ECO:0007669"/>
    <property type="project" value="InterPro"/>
</dbReference>
<evidence type="ECO:0000256" key="6">
    <source>
        <dbReference type="RuleBase" id="RU000461"/>
    </source>
</evidence>
<protein>
    <submittedName>
        <fullName evidence="8">Cytochrome P450</fullName>
    </submittedName>
</protein>
<keyword evidence="7" id="KW-0812">Transmembrane</keyword>
<dbReference type="InterPro" id="IPR050121">
    <property type="entry name" value="Cytochrome_P450_monoxygenase"/>
</dbReference>
<organism evidence="8 9">
    <name type="scientific">Sphaerulina musiva (strain SO2202)</name>
    <name type="common">Poplar stem canker fungus</name>
    <name type="synonym">Septoria musiva</name>
    <dbReference type="NCBI Taxonomy" id="692275"/>
    <lineage>
        <taxon>Eukaryota</taxon>
        <taxon>Fungi</taxon>
        <taxon>Dikarya</taxon>
        <taxon>Ascomycota</taxon>
        <taxon>Pezizomycotina</taxon>
        <taxon>Dothideomycetes</taxon>
        <taxon>Dothideomycetidae</taxon>
        <taxon>Mycosphaerellales</taxon>
        <taxon>Mycosphaerellaceae</taxon>
        <taxon>Sphaerulina</taxon>
    </lineage>
</organism>
<evidence type="ECO:0000256" key="2">
    <source>
        <dbReference type="ARBA" id="ARBA00010617"/>
    </source>
</evidence>
<keyword evidence="9" id="KW-1185">Reference proteome</keyword>
<dbReference type="Gene3D" id="1.10.630.10">
    <property type="entry name" value="Cytochrome P450"/>
    <property type="match status" value="1"/>
</dbReference>
<feature type="transmembrane region" description="Helical" evidence="7">
    <location>
        <begin position="6"/>
        <end position="28"/>
    </location>
</feature>
<evidence type="ECO:0000256" key="5">
    <source>
        <dbReference type="PIRSR" id="PIRSR602401-1"/>
    </source>
</evidence>
<comment type="cofactor">
    <cofactor evidence="1 5">
        <name>heme</name>
        <dbReference type="ChEBI" id="CHEBI:30413"/>
    </cofactor>
</comment>
<evidence type="ECO:0000256" key="4">
    <source>
        <dbReference type="ARBA" id="ARBA00023004"/>
    </source>
</evidence>
<dbReference type="OMA" id="WQEWLFE"/>
<dbReference type="PROSITE" id="PS00086">
    <property type="entry name" value="CYTOCHROME_P450"/>
    <property type="match status" value="1"/>
</dbReference>
<evidence type="ECO:0000256" key="1">
    <source>
        <dbReference type="ARBA" id="ARBA00001971"/>
    </source>
</evidence>
<dbReference type="RefSeq" id="XP_016760319.1">
    <property type="nucleotide sequence ID" value="XM_016902997.1"/>
</dbReference>
<dbReference type="Proteomes" id="UP000016931">
    <property type="component" value="Unassembled WGS sequence"/>
</dbReference>
<dbReference type="OrthoDB" id="1470350at2759"/>
<dbReference type="InterPro" id="IPR036396">
    <property type="entry name" value="Cyt_P450_sf"/>
</dbReference>
<evidence type="ECO:0000313" key="9">
    <source>
        <dbReference type="Proteomes" id="UP000016931"/>
    </source>
</evidence>
<evidence type="ECO:0000313" key="8">
    <source>
        <dbReference type="EMBL" id="EMF12198.1"/>
    </source>
</evidence>
<keyword evidence="4 5" id="KW-0408">Iron</keyword>
<reference evidence="8 9" key="1">
    <citation type="journal article" date="2012" name="PLoS Pathog.">
        <title>Diverse lifestyles and strategies of plant pathogenesis encoded in the genomes of eighteen Dothideomycetes fungi.</title>
        <authorList>
            <person name="Ohm R.A."/>
            <person name="Feau N."/>
            <person name="Henrissat B."/>
            <person name="Schoch C.L."/>
            <person name="Horwitz B.A."/>
            <person name="Barry K.W."/>
            <person name="Condon B.J."/>
            <person name="Copeland A.C."/>
            <person name="Dhillon B."/>
            <person name="Glaser F."/>
            <person name="Hesse C.N."/>
            <person name="Kosti I."/>
            <person name="LaButti K."/>
            <person name="Lindquist E.A."/>
            <person name="Lucas S."/>
            <person name="Salamov A.A."/>
            <person name="Bradshaw R.E."/>
            <person name="Ciuffetti L."/>
            <person name="Hamelin R.C."/>
            <person name="Kema G.H.J."/>
            <person name="Lawrence C."/>
            <person name="Scott J.A."/>
            <person name="Spatafora J.W."/>
            <person name="Turgeon B.G."/>
            <person name="de Wit P.J.G.M."/>
            <person name="Zhong S."/>
            <person name="Goodwin S.B."/>
            <person name="Grigoriev I.V."/>
        </authorList>
    </citation>
    <scope>NUCLEOTIDE SEQUENCE [LARGE SCALE GENOMIC DNA]</scope>
    <source>
        <strain evidence="8 9">SO2202</strain>
    </source>
</reference>
<comment type="similarity">
    <text evidence="2 6">Belongs to the cytochrome P450 family.</text>
</comment>
<keyword evidence="7" id="KW-1133">Transmembrane helix</keyword>
<sequence>MSSYVVIALALFGLYASTFVYTFILNYVHARKSNLPYVCVPWDQNHLFWMLASVPSRPFLKKHLPTWIWERLSLTVYAFEFTEKLRPFTQYAAPQGNDKTYVLVSMGYFEISTRDPEIAWEILSSQRSKTGFIQHDLIKVFMSRFGPNVLTSDGEAWARQRKVVASSITERISKRVFEESLRQVEGLLEEVFLLDGCGGGGGGGGDESRCETERLFDGMKKITINVLSSAGMGESVEWKDEKNSSPEPGFRMTYIQAVNAVIDAVAGPLVLPKWFLSYYPTFLPGGKFLRSVGYAIEEFPIHTKALLERENKKSALEGKTRSNIMSQLLRASESETKDGVRTLSDEEMMGNLFIFTAAGFDTNANALSYALVLLARYPQWQEWISEEIDAIIPAEMSIAEMDYASIIPKATRTLATMLETLRLFPPAIHMAKQTKVEQTITTSRGTFWIPANATVYINNIGLGRDPDVWRNLNLKDGETSNEVDDETVFRPSRWINADGGLFQPPRGTFSPWSSGPRICPGMKMAQVEFTSIFLMLLRRHRIEAVAMCKSANGEVENRREVEKRLDQSIEDSIAILTLQLPNVYDQKKGEGIKLAVVKR</sequence>
<dbReference type="InterPro" id="IPR001128">
    <property type="entry name" value="Cyt_P450"/>
</dbReference>
<dbReference type="eggNOG" id="KOG0158">
    <property type="taxonomic scope" value="Eukaryota"/>
</dbReference>
<keyword evidence="5 6" id="KW-0349">Heme</keyword>
<keyword evidence="3 5" id="KW-0479">Metal-binding</keyword>
<keyword evidence="6" id="KW-0503">Monooxygenase</keyword>